<keyword evidence="4 7" id="KW-0378">Hydrolase</keyword>
<evidence type="ECO:0000313" key="7">
    <source>
        <dbReference type="EMBL" id="TPW76036.1"/>
    </source>
</evidence>
<keyword evidence="5" id="KW-0862">Zinc</keyword>
<dbReference type="Gene3D" id="1.10.150.900">
    <property type="match status" value="1"/>
</dbReference>
<name>A0A506Y0J3_9MICO</name>
<dbReference type="Pfam" id="PF01546">
    <property type="entry name" value="Peptidase_M20"/>
    <property type="match status" value="1"/>
</dbReference>
<dbReference type="Gene3D" id="3.30.70.360">
    <property type="match status" value="1"/>
</dbReference>
<dbReference type="InterPro" id="IPR036264">
    <property type="entry name" value="Bact_exopeptidase_dim_dom"/>
</dbReference>
<organism evidence="7 8">
    <name type="scientific">Schumannella soli</name>
    <dbReference type="NCBI Taxonomy" id="2590779"/>
    <lineage>
        <taxon>Bacteria</taxon>
        <taxon>Bacillati</taxon>
        <taxon>Actinomycetota</taxon>
        <taxon>Actinomycetes</taxon>
        <taxon>Micrococcales</taxon>
        <taxon>Microbacteriaceae</taxon>
        <taxon>Schumannella</taxon>
    </lineage>
</organism>
<dbReference type="SUPFAM" id="SSF55031">
    <property type="entry name" value="Bacterial exopeptidase dimerisation domain"/>
    <property type="match status" value="1"/>
</dbReference>
<feature type="domain" description="Peptidase M20 dimerisation" evidence="6">
    <location>
        <begin position="197"/>
        <end position="343"/>
    </location>
</feature>
<dbReference type="PANTHER" id="PTHR45962:SF1">
    <property type="entry name" value="N-FATTY-ACYL-AMINO ACID SYNTHASE_HYDROLASE PM20D1"/>
    <property type="match status" value="1"/>
</dbReference>
<dbReference type="InterPro" id="IPR011650">
    <property type="entry name" value="Peptidase_M20_dimer"/>
</dbReference>
<dbReference type="GO" id="GO:0046872">
    <property type="term" value="F:metal ion binding"/>
    <property type="evidence" value="ECO:0007669"/>
    <property type="project" value="UniProtKB-KW"/>
</dbReference>
<dbReference type="Pfam" id="PF07687">
    <property type="entry name" value="M20_dimer"/>
    <property type="match status" value="1"/>
</dbReference>
<comment type="similarity">
    <text evidence="1">Belongs to the peptidase M20A family.</text>
</comment>
<evidence type="ECO:0000256" key="2">
    <source>
        <dbReference type="ARBA" id="ARBA00022670"/>
    </source>
</evidence>
<dbReference type="PANTHER" id="PTHR45962">
    <property type="entry name" value="N-FATTY-ACYL-AMINO ACID SYNTHASE/HYDROLASE PM20D1"/>
    <property type="match status" value="1"/>
</dbReference>
<reference evidence="7 8" key="1">
    <citation type="submission" date="2019-06" db="EMBL/GenBank/DDBJ databases">
        <authorList>
            <person name="Li F."/>
        </authorList>
    </citation>
    <scope>NUCLEOTIDE SEQUENCE [LARGE SCALE GENOMIC DNA]</scope>
    <source>
        <strain evidence="7 8">10F1D-1</strain>
    </source>
</reference>
<protein>
    <submittedName>
        <fullName evidence="7">M20/M25/M40 family metallo-hydrolase</fullName>
    </submittedName>
</protein>
<dbReference type="InterPro" id="IPR047177">
    <property type="entry name" value="Pept_M20A"/>
</dbReference>
<dbReference type="Gene3D" id="3.40.630.10">
    <property type="entry name" value="Zn peptidases"/>
    <property type="match status" value="1"/>
</dbReference>
<proteinExistence type="inferred from homology"/>
<evidence type="ECO:0000256" key="5">
    <source>
        <dbReference type="ARBA" id="ARBA00022833"/>
    </source>
</evidence>
<evidence type="ECO:0000256" key="1">
    <source>
        <dbReference type="ARBA" id="ARBA00006247"/>
    </source>
</evidence>
<sequence length="443" mass="48283">MPHPESVERFRELLRIPTISIEQTDDGRAEQLVLFRAALERLYPRVHAELERELVAEHTLLFRWRGRSSEQPTVLMAHQDVVPADDEGWTHPPFSAELVDVDGEQRIWARGAIDDKGMLVALLEAVEQALVDEVEPQHDVWLLLGHDEERFGTGAQAVARLFEQRGVRPAFVLDEGGAIVTGVLPGVDAPLAMIGVTEKGIANFELRVEQQGGHASTPPSTTAVDRLAAAIARLRRRPAPAEVPEPVIRMLEVVAPHATGARAGLFSRARSLRGLLARVLVRLGPETAALVRTTRAVTELRGSAAPNVLAERASATVNVRVAVGSSVEAEQQRIVRAIDDAKVRVTTIEASEPSPVSPTTGAVWDRLGRAITTVHPTVVPTPYVMLGASDSRHLAHLAPAIYRFSPFAISAAQRAALHAIDENVSVATWLDGIRVFRRLIDEL</sequence>
<evidence type="ECO:0000259" key="6">
    <source>
        <dbReference type="Pfam" id="PF07687"/>
    </source>
</evidence>
<evidence type="ECO:0000256" key="4">
    <source>
        <dbReference type="ARBA" id="ARBA00022801"/>
    </source>
</evidence>
<keyword evidence="8" id="KW-1185">Reference proteome</keyword>
<evidence type="ECO:0000256" key="3">
    <source>
        <dbReference type="ARBA" id="ARBA00022723"/>
    </source>
</evidence>
<dbReference type="GO" id="GO:0006508">
    <property type="term" value="P:proteolysis"/>
    <property type="evidence" value="ECO:0007669"/>
    <property type="project" value="UniProtKB-KW"/>
</dbReference>
<accession>A0A506Y0J3</accession>
<keyword evidence="3" id="KW-0479">Metal-binding</keyword>
<gene>
    <name evidence="7" type="ORF">FJ657_09435</name>
</gene>
<dbReference type="SUPFAM" id="SSF53187">
    <property type="entry name" value="Zn-dependent exopeptidases"/>
    <property type="match status" value="1"/>
</dbReference>
<dbReference type="InterPro" id="IPR002933">
    <property type="entry name" value="Peptidase_M20"/>
</dbReference>
<keyword evidence="2" id="KW-0645">Protease</keyword>
<dbReference type="AlphaFoldDB" id="A0A506Y0J3"/>
<dbReference type="EMBL" id="VHQG01000002">
    <property type="protein sequence ID" value="TPW76036.1"/>
    <property type="molecule type" value="Genomic_DNA"/>
</dbReference>
<dbReference type="Proteomes" id="UP000316252">
    <property type="component" value="Unassembled WGS sequence"/>
</dbReference>
<dbReference type="OrthoDB" id="3665926at2"/>
<comment type="caution">
    <text evidence="7">The sequence shown here is derived from an EMBL/GenBank/DDBJ whole genome shotgun (WGS) entry which is preliminary data.</text>
</comment>
<dbReference type="GO" id="GO:0008233">
    <property type="term" value="F:peptidase activity"/>
    <property type="evidence" value="ECO:0007669"/>
    <property type="project" value="UniProtKB-KW"/>
</dbReference>
<evidence type="ECO:0000313" key="8">
    <source>
        <dbReference type="Proteomes" id="UP000316252"/>
    </source>
</evidence>
<dbReference type="RefSeq" id="WP_141163393.1">
    <property type="nucleotide sequence ID" value="NZ_VHQG01000002.1"/>
</dbReference>